<dbReference type="PANTHER" id="PTHR10632">
    <property type="entry name" value="SULFIDE:QUINONE OXIDOREDUCTASE"/>
    <property type="match status" value="1"/>
</dbReference>
<comment type="subcellular location">
    <subcellularLocation>
        <location evidence="2">Mitochondrion</location>
    </subcellularLocation>
</comment>
<reference evidence="18" key="1">
    <citation type="submission" date="2022-07" db="EMBL/GenBank/DDBJ databases">
        <authorList>
            <person name="Trinca V."/>
            <person name="Uliana J.V.C."/>
            <person name="Torres T.T."/>
            <person name="Ward R.J."/>
            <person name="Monesi N."/>
        </authorList>
    </citation>
    <scope>NUCLEOTIDE SEQUENCE</scope>
    <source>
        <strain evidence="18">HSMRA1968</strain>
        <tissue evidence="18">Whole embryos</tissue>
    </source>
</reference>
<dbReference type="InterPro" id="IPR023753">
    <property type="entry name" value="FAD/NAD-binding_dom"/>
</dbReference>
<proteinExistence type="inferred from homology"/>
<dbReference type="SUPFAM" id="SSF51905">
    <property type="entry name" value="FAD/NAD(P)-binding domain"/>
    <property type="match status" value="2"/>
</dbReference>
<comment type="catalytic activity">
    <reaction evidence="11">
        <text>a quinone + hydrogen sulfide + glutathione + H(+) = S-sulfanylglutathione + a quinol</text>
        <dbReference type="Rhea" id="RHEA:55156"/>
        <dbReference type="ChEBI" id="CHEBI:15378"/>
        <dbReference type="ChEBI" id="CHEBI:24646"/>
        <dbReference type="ChEBI" id="CHEBI:29919"/>
        <dbReference type="ChEBI" id="CHEBI:57925"/>
        <dbReference type="ChEBI" id="CHEBI:58905"/>
        <dbReference type="ChEBI" id="CHEBI:132124"/>
        <dbReference type="EC" id="1.8.5.8"/>
    </reaction>
    <physiologicalReaction direction="left-to-right" evidence="11">
        <dbReference type="Rhea" id="RHEA:55157"/>
    </physiologicalReaction>
</comment>
<comment type="function">
    <text evidence="12">Catalyzes the oxidation of hydrogen sulfide with the help of a quinone, such as ubiquinone-10, giving rise to thiosulfate and ultimately to sulfane (molecular sulfur) atoms. Requires an additional electron acceptor; can use sulfite, sulfide or cyanide (in vitro). It is believed the in vivo electron acceptor is glutathione.</text>
</comment>
<evidence type="ECO:0000256" key="2">
    <source>
        <dbReference type="ARBA" id="ARBA00004173"/>
    </source>
</evidence>
<evidence type="ECO:0000256" key="8">
    <source>
        <dbReference type="ARBA" id="ARBA00023128"/>
    </source>
</evidence>
<dbReference type="InterPro" id="IPR036188">
    <property type="entry name" value="FAD/NAD-bd_sf"/>
</dbReference>
<dbReference type="Pfam" id="PF07992">
    <property type="entry name" value="Pyr_redox_2"/>
    <property type="match status" value="1"/>
</dbReference>
<gene>
    <name evidence="18" type="primary">SQOR</name>
    <name evidence="18" type="ORF">Bhyg_15149</name>
</gene>
<evidence type="ECO:0000256" key="5">
    <source>
        <dbReference type="ARBA" id="ARBA00022827"/>
    </source>
</evidence>
<evidence type="ECO:0000256" key="9">
    <source>
        <dbReference type="ARBA" id="ARBA00051038"/>
    </source>
</evidence>
<dbReference type="PANTHER" id="PTHR10632:SF2">
    <property type="entry name" value="SULFIDE:QUINONE OXIDOREDUCTASE, MITOCHONDRIAL"/>
    <property type="match status" value="1"/>
</dbReference>
<keyword evidence="5" id="KW-0274">FAD</keyword>
<keyword evidence="7" id="KW-0560">Oxidoreductase</keyword>
<evidence type="ECO:0000313" key="19">
    <source>
        <dbReference type="Proteomes" id="UP001151699"/>
    </source>
</evidence>
<dbReference type="AlphaFoldDB" id="A0A9Q0MRA2"/>
<evidence type="ECO:0000256" key="15">
    <source>
        <dbReference type="ARBA" id="ARBA00070160"/>
    </source>
</evidence>
<dbReference type="GO" id="GO:0106436">
    <property type="term" value="F:glutathione-dependent sulfide quinone oxidoreductase activity"/>
    <property type="evidence" value="ECO:0007669"/>
    <property type="project" value="UniProtKB-EC"/>
</dbReference>
<dbReference type="Proteomes" id="UP001151699">
    <property type="component" value="Chromosome C"/>
</dbReference>
<comment type="cofactor">
    <cofactor evidence="1">
        <name>FAD</name>
        <dbReference type="ChEBI" id="CHEBI:57692"/>
    </cofactor>
</comment>
<dbReference type="GO" id="GO:0048038">
    <property type="term" value="F:quinone binding"/>
    <property type="evidence" value="ECO:0007669"/>
    <property type="project" value="UniProtKB-KW"/>
</dbReference>
<name>A0A9Q0MRA2_9DIPT</name>
<keyword evidence="3" id="KW-0285">Flavoprotein</keyword>
<dbReference type="GO" id="GO:0070221">
    <property type="term" value="P:sulfide oxidation, using sulfide:quinone oxidoreductase"/>
    <property type="evidence" value="ECO:0007669"/>
    <property type="project" value="TreeGrafter"/>
</dbReference>
<comment type="similarity">
    <text evidence="13">Belongs to the SQRD family.</text>
</comment>
<evidence type="ECO:0000256" key="6">
    <source>
        <dbReference type="ARBA" id="ARBA00022946"/>
    </source>
</evidence>
<keyword evidence="8" id="KW-0496">Mitochondrion</keyword>
<evidence type="ECO:0000256" key="12">
    <source>
        <dbReference type="ARBA" id="ARBA00059167"/>
    </source>
</evidence>
<evidence type="ECO:0000256" key="4">
    <source>
        <dbReference type="ARBA" id="ARBA00022719"/>
    </source>
</evidence>
<protein>
    <recommendedName>
        <fullName evidence="15">Sulfide:quinone oxidoreductase, mitochondrial</fullName>
        <ecNumber evidence="14">1.8.5.8</ecNumber>
    </recommendedName>
    <alternativeName>
        <fullName evidence="16">Sulfide quinone oxidoreductase</fullName>
    </alternativeName>
</protein>
<dbReference type="GO" id="GO:0005739">
    <property type="term" value="C:mitochondrion"/>
    <property type="evidence" value="ECO:0007669"/>
    <property type="project" value="UniProtKB-SubCell"/>
</dbReference>
<comment type="catalytic activity">
    <reaction evidence="9">
        <text>ubiquinone-10 + hydrogen sulfide + sulfite + 2 H(+) = ubiquinol-10 + thiosulfate</text>
        <dbReference type="Rhea" id="RHEA:38359"/>
        <dbReference type="ChEBI" id="CHEBI:15378"/>
        <dbReference type="ChEBI" id="CHEBI:17359"/>
        <dbReference type="ChEBI" id="CHEBI:29919"/>
        <dbReference type="ChEBI" id="CHEBI:33542"/>
        <dbReference type="ChEBI" id="CHEBI:46245"/>
        <dbReference type="ChEBI" id="CHEBI:64183"/>
    </reaction>
    <physiologicalReaction direction="left-to-right" evidence="9">
        <dbReference type="Rhea" id="RHEA:38360"/>
    </physiologicalReaction>
</comment>
<comment type="catalytic activity">
    <reaction evidence="10">
        <text>ubiquinone-10 + hydrogen sulfide + glutathione + H(+) = S-sulfanylglutathione + ubiquinol-10</text>
        <dbReference type="Rhea" id="RHEA:62608"/>
        <dbReference type="ChEBI" id="CHEBI:15378"/>
        <dbReference type="ChEBI" id="CHEBI:29919"/>
        <dbReference type="ChEBI" id="CHEBI:46245"/>
        <dbReference type="ChEBI" id="CHEBI:57925"/>
        <dbReference type="ChEBI" id="CHEBI:58905"/>
        <dbReference type="ChEBI" id="CHEBI:64183"/>
    </reaction>
    <physiologicalReaction direction="left-to-right" evidence="10">
        <dbReference type="Rhea" id="RHEA:62609"/>
    </physiologicalReaction>
</comment>
<dbReference type="Gene3D" id="3.50.50.60">
    <property type="entry name" value="FAD/NAD(P)-binding domain"/>
    <property type="match status" value="2"/>
</dbReference>
<evidence type="ECO:0000256" key="14">
    <source>
        <dbReference type="ARBA" id="ARBA00066447"/>
    </source>
</evidence>
<evidence type="ECO:0000259" key="17">
    <source>
        <dbReference type="Pfam" id="PF07992"/>
    </source>
</evidence>
<accession>A0A9Q0MRA2</accession>
<dbReference type="GO" id="GO:0070224">
    <property type="term" value="F:sulfide:quinone oxidoreductase activity"/>
    <property type="evidence" value="ECO:0007669"/>
    <property type="project" value="TreeGrafter"/>
</dbReference>
<evidence type="ECO:0000256" key="11">
    <source>
        <dbReference type="ARBA" id="ARBA00052986"/>
    </source>
</evidence>
<evidence type="ECO:0000256" key="13">
    <source>
        <dbReference type="ARBA" id="ARBA00060891"/>
    </source>
</evidence>
<evidence type="ECO:0000313" key="18">
    <source>
        <dbReference type="EMBL" id="KAJ6636558.1"/>
    </source>
</evidence>
<evidence type="ECO:0000256" key="10">
    <source>
        <dbReference type="ARBA" id="ARBA00052810"/>
    </source>
</evidence>
<dbReference type="GO" id="GO:0071949">
    <property type="term" value="F:FAD binding"/>
    <property type="evidence" value="ECO:0007669"/>
    <property type="project" value="TreeGrafter"/>
</dbReference>
<dbReference type="EMBL" id="WJQU01000004">
    <property type="protein sequence ID" value="KAJ6636558.1"/>
    <property type="molecule type" value="Genomic_DNA"/>
</dbReference>
<comment type="caution">
    <text evidence="18">The sequence shown here is derived from an EMBL/GenBank/DDBJ whole genome shotgun (WGS) entry which is preliminary data.</text>
</comment>
<dbReference type="OrthoDB" id="5376590at2759"/>
<dbReference type="InterPro" id="IPR015904">
    <property type="entry name" value="Sulphide_quinone_reductase"/>
</dbReference>
<dbReference type="FunFam" id="3.50.50.60:FF:000034">
    <property type="entry name" value="sulfide:quinone oxidoreductase, mitochondrial"/>
    <property type="match status" value="1"/>
</dbReference>
<sequence>MNRLSVGGKYFNKNYSMRLLSTCNSLQKDFKCKVLVVGGGTGGCSIAAKLTSKLGTNSVIIVEPNDSHYYQPMFTMIGGGMKTLRESNYAMKTVLPKGATWLKGRVTLFDPINGIVQTENGSKIDYDVLVLALGMELRYEKIPGLQEALDMPNSNVTSIYSPKYVERHYEVLQKFDKGNIIFTFPASPVKCPGAPQKICYITEDYLRRKNKRQDAKIIYNTALPVIFGVKYFADALWKVVKKRDIEVNTSLNLIQVIPEKNIAVFQNVTKPEEKLSIEYSILHAVPPQVPPKVLSECKDLTNDAGFVNVHKDYLQHIKFANIFAIGDCSSSPNSKTMAAIASQSNVVCHNIMTFLNGTSEQITYDGYASCPLVTGYDKCIMAEFDYDLKPKETFPFAQNVERFSMFLMKRDVLPLLYWKLMLSGRWNGPEFMRKIFSIVKFNKQQ</sequence>
<feature type="domain" description="FAD/NAD(P)-binding" evidence="17">
    <location>
        <begin position="33"/>
        <end position="147"/>
    </location>
</feature>
<dbReference type="EC" id="1.8.5.8" evidence="14"/>
<organism evidence="18 19">
    <name type="scientific">Pseudolycoriella hygida</name>
    <dbReference type="NCBI Taxonomy" id="35572"/>
    <lineage>
        <taxon>Eukaryota</taxon>
        <taxon>Metazoa</taxon>
        <taxon>Ecdysozoa</taxon>
        <taxon>Arthropoda</taxon>
        <taxon>Hexapoda</taxon>
        <taxon>Insecta</taxon>
        <taxon>Pterygota</taxon>
        <taxon>Neoptera</taxon>
        <taxon>Endopterygota</taxon>
        <taxon>Diptera</taxon>
        <taxon>Nematocera</taxon>
        <taxon>Sciaroidea</taxon>
        <taxon>Sciaridae</taxon>
        <taxon>Pseudolycoriella</taxon>
    </lineage>
</organism>
<keyword evidence="4" id="KW-0874">Quinone</keyword>
<evidence type="ECO:0000256" key="3">
    <source>
        <dbReference type="ARBA" id="ARBA00022630"/>
    </source>
</evidence>
<keyword evidence="19" id="KW-1185">Reference proteome</keyword>
<evidence type="ECO:0000256" key="1">
    <source>
        <dbReference type="ARBA" id="ARBA00001974"/>
    </source>
</evidence>
<evidence type="ECO:0000256" key="7">
    <source>
        <dbReference type="ARBA" id="ARBA00023002"/>
    </source>
</evidence>
<keyword evidence="6" id="KW-0809">Transit peptide</keyword>
<evidence type="ECO:0000256" key="16">
    <source>
        <dbReference type="ARBA" id="ARBA00082958"/>
    </source>
</evidence>